<feature type="signal peptide" evidence="2">
    <location>
        <begin position="1"/>
        <end position="20"/>
    </location>
</feature>
<dbReference type="RefSeq" id="WP_126784527.1">
    <property type="nucleotide sequence ID" value="NZ_PIQF01000002.1"/>
</dbReference>
<evidence type="ECO:0000256" key="1">
    <source>
        <dbReference type="PROSITE-ProRule" id="PRU00339"/>
    </source>
</evidence>
<accession>A0A432ZCX3</accession>
<sequence length="138" mass="15392">MKKFIVVSLLVAGCAGSPNAQLSEAGESRLQLAIEYMKRDQLERARTHLDKAYSDAPRAESVIIALGQWYLRKENVKSALLLYQQALSWQPKSGALYNNYAIALCLSGDTQQALAMFDQAERFQQTVAANRAQCLSHR</sequence>
<comment type="caution">
    <text evidence="3">The sequence shown here is derived from an EMBL/GenBank/DDBJ whole genome shotgun (WGS) entry which is preliminary data.</text>
</comment>
<dbReference type="OrthoDB" id="6238291at2"/>
<gene>
    <name evidence="3" type="ORF">CWI81_06625</name>
</gene>
<dbReference type="SUPFAM" id="SSF48452">
    <property type="entry name" value="TPR-like"/>
    <property type="match status" value="1"/>
</dbReference>
<dbReference type="InterPro" id="IPR011990">
    <property type="entry name" value="TPR-like_helical_dom_sf"/>
</dbReference>
<dbReference type="InterPro" id="IPR019734">
    <property type="entry name" value="TPR_rpt"/>
</dbReference>
<organism evidence="3 4">
    <name type="scientific">Idiomarina seosinensis</name>
    <dbReference type="NCBI Taxonomy" id="281739"/>
    <lineage>
        <taxon>Bacteria</taxon>
        <taxon>Pseudomonadati</taxon>
        <taxon>Pseudomonadota</taxon>
        <taxon>Gammaproteobacteria</taxon>
        <taxon>Alteromonadales</taxon>
        <taxon>Idiomarinaceae</taxon>
        <taxon>Idiomarina</taxon>
    </lineage>
</organism>
<keyword evidence="2" id="KW-0732">Signal</keyword>
<dbReference type="Proteomes" id="UP000287908">
    <property type="component" value="Unassembled WGS sequence"/>
</dbReference>
<dbReference type="Pfam" id="PF14559">
    <property type="entry name" value="TPR_19"/>
    <property type="match status" value="1"/>
</dbReference>
<keyword evidence="1" id="KW-0802">TPR repeat</keyword>
<proteinExistence type="predicted"/>
<dbReference type="AlphaFoldDB" id="A0A432ZCX3"/>
<reference evidence="3 4" key="1">
    <citation type="journal article" date="2011" name="Front. Microbiol.">
        <title>Genomic signatures of strain selection and enhancement in Bacillus atrophaeus var. globigii, a historical biowarfare simulant.</title>
        <authorList>
            <person name="Gibbons H.S."/>
            <person name="Broomall S.M."/>
            <person name="McNew L.A."/>
            <person name="Daligault H."/>
            <person name="Chapman C."/>
            <person name="Bruce D."/>
            <person name="Karavis M."/>
            <person name="Krepps M."/>
            <person name="McGregor P.A."/>
            <person name="Hong C."/>
            <person name="Park K.H."/>
            <person name="Akmal A."/>
            <person name="Feldman A."/>
            <person name="Lin J.S."/>
            <person name="Chang W.E."/>
            <person name="Higgs B.W."/>
            <person name="Demirev P."/>
            <person name="Lindquist J."/>
            <person name="Liem A."/>
            <person name="Fochler E."/>
            <person name="Read T.D."/>
            <person name="Tapia R."/>
            <person name="Johnson S."/>
            <person name="Bishop-Lilly K.A."/>
            <person name="Detter C."/>
            <person name="Han C."/>
            <person name="Sozhamannan S."/>
            <person name="Rosenzweig C.N."/>
            <person name="Skowronski E.W."/>
        </authorList>
    </citation>
    <scope>NUCLEOTIDE SEQUENCE [LARGE SCALE GENOMIC DNA]</scope>
    <source>
        <strain evidence="3 4">CL-SP19</strain>
    </source>
</reference>
<feature type="repeat" description="TPR" evidence="1">
    <location>
        <begin position="60"/>
        <end position="93"/>
    </location>
</feature>
<evidence type="ECO:0000313" key="4">
    <source>
        <dbReference type="Proteomes" id="UP000287908"/>
    </source>
</evidence>
<protein>
    <submittedName>
        <fullName evidence="3">Pilus assembly protein PilF</fullName>
    </submittedName>
</protein>
<dbReference type="PROSITE" id="PS50005">
    <property type="entry name" value="TPR"/>
    <property type="match status" value="1"/>
</dbReference>
<dbReference type="EMBL" id="PIQF01000002">
    <property type="protein sequence ID" value="RUO75798.1"/>
    <property type="molecule type" value="Genomic_DNA"/>
</dbReference>
<name>A0A432ZCX3_9GAMM</name>
<dbReference type="Gene3D" id="1.25.40.10">
    <property type="entry name" value="Tetratricopeptide repeat domain"/>
    <property type="match status" value="1"/>
</dbReference>
<keyword evidence="4" id="KW-1185">Reference proteome</keyword>
<evidence type="ECO:0000313" key="3">
    <source>
        <dbReference type="EMBL" id="RUO75798.1"/>
    </source>
</evidence>
<feature type="chain" id="PRO_5019529716" evidence="2">
    <location>
        <begin position="21"/>
        <end position="138"/>
    </location>
</feature>
<evidence type="ECO:0000256" key="2">
    <source>
        <dbReference type="SAM" id="SignalP"/>
    </source>
</evidence>